<dbReference type="Gene3D" id="3.30.2010.10">
    <property type="entry name" value="Metalloproteases ('zincins'), catalytic domain"/>
    <property type="match status" value="1"/>
</dbReference>
<comment type="caution">
    <text evidence="3">The sequence shown here is derived from an EMBL/GenBank/DDBJ whole genome shotgun (WGS) entry which is preliminary data.</text>
</comment>
<feature type="compositionally biased region" description="Acidic residues" evidence="1">
    <location>
        <begin position="259"/>
        <end position="275"/>
    </location>
</feature>
<proteinExistence type="predicted"/>
<feature type="compositionally biased region" description="Low complexity" evidence="1">
    <location>
        <begin position="387"/>
        <end position="401"/>
    </location>
</feature>
<evidence type="ECO:0000313" key="4">
    <source>
        <dbReference type="Proteomes" id="UP000076881"/>
    </source>
</evidence>
<feature type="region of interest" description="Disordered" evidence="1">
    <location>
        <begin position="252"/>
        <end position="406"/>
    </location>
</feature>
<reference evidence="3 4" key="1">
    <citation type="journal article" date="2016" name="Genome Biol. Evol.">
        <title>Divergent and convergent evolution of fungal pathogenicity.</title>
        <authorList>
            <person name="Shang Y."/>
            <person name="Xiao G."/>
            <person name="Zheng P."/>
            <person name="Cen K."/>
            <person name="Zhan S."/>
            <person name="Wang C."/>
        </authorList>
    </citation>
    <scope>NUCLEOTIDE SEQUENCE [LARGE SCALE GENOMIC DNA]</scope>
    <source>
        <strain evidence="3 4">RCEF 1005</strain>
    </source>
</reference>
<feature type="domain" description="WLM" evidence="2">
    <location>
        <begin position="10"/>
        <end position="248"/>
    </location>
</feature>
<gene>
    <name evidence="3" type="ORF">LEL_02094</name>
</gene>
<name>A0A168L0R3_CORDF</name>
<dbReference type="STRING" id="1081108.A0A168L0R3"/>
<dbReference type="PANTHER" id="PTHR30399:SF1">
    <property type="entry name" value="UTP PYROPHOSPHATASE"/>
    <property type="match status" value="1"/>
</dbReference>
<keyword evidence="4" id="KW-1185">Reference proteome</keyword>
<dbReference type="InterPro" id="IPR053136">
    <property type="entry name" value="UTP_pyrophosphatase-like"/>
</dbReference>
<dbReference type="InterPro" id="IPR013536">
    <property type="entry name" value="WLM_dom"/>
</dbReference>
<evidence type="ECO:0000313" key="3">
    <source>
        <dbReference type="EMBL" id="OAA82549.1"/>
    </source>
</evidence>
<dbReference type="AlphaFoldDB" id="A0A168L0R3"/>
<feature type="compositionally biased region" description="Basic and acidic residues" evidence="1">
    <location>
        <begin position="353"/>
        <end position="369"/>
    </location>
</feature>
<dbReference type="EMBL" id="AZHF01000001">
    <property type="protein sequence ID" value="OAA82549.1"/>
    <property type="molecule type" value="Genomic_DNA"/>
</dbReference>
<dbReference type="OrthoDB" id="447842at2759"/>
<accession>A0A168L0R3</accession>
<dbReference type="Proteomes" id="UP000076881">
    <property type="component" value="Unassembled WGS sequence"/>
</dbReference>
<organism evidence="3 4">
    <name type="scientific">Akanthomyces lecanii RCEF 1005</name>
    <dbReference type="NCBI Taxonomy" id="1081108"/>
    <lineage>
        <taxon>Eukaryota</taxon>
        <taxon>Fungi</taxon>
        <taxon>Dikarya</taxon>
        <taxon>Ascomycota</taxon>
        <taxon>Pezizomycotina</taxon>
        <taxon>Sordariomycetes</taxon>
        <taxon>Hypocreomycetidae</taxon>
        <taxon>Hypocreales</taxon>
        <taxon>Cordycipitaceae</taxon>
        <taxon>Akanthomyces</taxon>
        <taxon>Cordyceps confragosa</taxon>
    </lineage>
</organism>
<feature type="compositionally biased region" description="Basic and acidic residues" evidence="1">
    <location>
        <begin position="281"/>
        <end position="291"/>
    </location>
</feature>
<sequence>MPVGIQRLNARRTQPNPNIVFIKPLPGPDSAIAEKFLERIAAQCLPIMKEHHLSVVTLEEYEPNREFVGRNFNAGEVIQLVLKSARPPHRWLPFRYVQMVMMHELAHCVQMNHSRAFWAVRNAYAAAMTGLWSKGYTGEGIWGRGTALGTGAWEHNTVTEGELLPEHLCGGTYRSRRRGRKRKPKLSWKEQKERRIAKKFGTNGTALGADEAAKVKLEGGKKVASKPRVAGSARGRELRAAAALARFDTQKVEEVPIKDDEETASESDYEEEEDGVAAVDVDGKMMKDKDGQSMVKVCEDEDGNDPAALNERDELRSVFARPRAAVKSEGTPRVKGETENSSGGGDAGPSETSPEKRPLRLHDIPHIRDAVPPPPSKTTASKATKPASSRLTAAASTAQSRPAITIRRLPATTLKQAPPPPQVPRCKDEEAPPAGETPGKCLLCSLNNDATALRCAACANVLRPDAVQGSWTCGSASCEGTGYVNAGDCGVCGLCGGRKP</sequence>
<evidence type="ECO:0000256" key="1">
    <source>
        <dbReference type="SAM" id="MobiDB-lite"/>
    </source>
</evidence>
<evidence type="ECO:0000259" key="2">
    <source>
        <dbReference type="PROSITE" id="PS51397"/>
    </source>
</evidence>
<protein>
    <submittedName>
        <fullName evidence="3">Wlm</fullName>
    </submittedName>
</protein>
<dbReference type="PROSITE" id="PS51397">
    <property type="entry name" value="WLM"/>
    <property type="match status" value="1"/>
</dbReference>
<dbReference type="PANTHER" id="PTHR30399">
    <property type="entry name" value="UNCHARACTERIZED PROTEIN YGJP"/>
    <property type="match status" value="1"/>
</dbReference>
<dbReference type="Pfam" id="PF08325">
    <property type="entry name" value="WLM"/>
    <property type="match status" value="1"/>
</dbReference>